<gene>
    <name evidence="2" type="primary">cya_16</name>
    <name evidence="2" type="ORF">MBUL_03100</name>
</gene>
<sequence>MTAYSVANGTTQTARRDLAGGDTLQVDGTLSVSTENPSVRFTAAPDGAEIHNDGLIENTADGGRAIRFGSGIGATLTATIDNGGTIRSIDDAVQVQAGSVTAGTLTITTEIGSTIVSDEGQALDLASTSGAFLAEIDNAGSLLALAADGVKIGATLDLVNGGTIQGGSAAGYVQGADGIQFEDGASGTILNAPGGAILGDRHGINMGEDSLVTVTNEAGARILGGNGSGIGSDGTAIVINHGIITGSFADEAGSDVNGATPGAEDGGGPDGINDGDGDGIDIDFRATIENHGTIRGLGAGGTGSDGLPNTAEGIAAGGGDIVNLAGARIYGAGLGILIDDSSQGDAPFVTSIDNAGLIQGGAGIAIKIVSALDDVVVNAGRILGGGGTAIQFGSGDNTLAIETGSAIRGLSLGGDGTDTLDYSEFGASARALFESGRATGTAGVSGFEIVKGSAFADSMRGDAEANQFLGGAGDDRLFGGDGDDILTGGAGTDVLRGDAGADAFVFDVVPPAGEKDRIVDFSHGEDRLVLDTGVFTALTAGGPLPDEAFALGAATTEDQRIVYDAAKGHLSYDADGSGSAQDAILLATFLGKPALTASDVLVI</sequence>
<evidence type="ECO:0000313" key="2">
    <source>
        <dbReference type="EMBL" id="CAA2105251.1"/>
    </source>
</evidence>
<dbReference type="InterPro" id="IPR011049">
    <property type="entry name" value="Serralysin-like_metalloprot_C"/>
</dbReference>
<dbReference type="InterPro" id="IPR018511">
    <property type="entry name" value="Hemolysin-typ_Ca-bd_CS"/>
</dbReference>
<dbReference type="EMBL" id="LR743504">
    <property type="protein sequence ID" value="CAA2105251.1"/>
    <property type="molecule type" value="Genomic_DNA"/>
</dbReference>
<protein>
    <submittedName>
        <fullName evidence="2">Bifunctional hemolysin/adenylate cyclase</fullName>
    </submittedName>
</protein>
<organism evidence="2">
    <name type="scientific">Methylobacterium bullatum</name>
    <dbReference type="NCBI Taxonomy" id="570505"/>
    <lineage>
        <taxon>Bacteria</taxon>
        <taxon>Pseudomonadati</taxon>
        <taxon>Pseudomonadota</taxon>
        <taxon>Alphaproteobacteria</taxon>
        <taxon>Hyphomicrobiales</taxon>
        <taxon>Methylobacteriaceae</taxon>
        <taxon>Methylobacterium</taxon>
    </lineage>
</organism>
<dbReference type="InterPro" id="IPR001343">
    <property type="entry name" value="Hemolysn_Ca-bd"/>
</dbReference>
<dbReference type="GO" id="GO:0005509">
    <property type="term" value="F:calcium ion binding"/>
    <property type="evidence" value="ECO:0007669"/>
    <property type="project" value="InterPro"/>
</dbReference>
<name>A0A679J9B2_9HYPH</name>
<dbReference type="PROSITE" id="PS00330">
    <property type="entry name" value="HEMOLYSIN_CALCIUM"/>
    <property type="match status" value="1"/>
</dbReference>
<accession>A0A679J9B2</accession>
<dbReference type="AlphaFoldDB" id="A0A679J9B2"/>
<evidence type="ECO:0000256" key="1">
    <source>
        <dbReference type="SAM" id="MobiDB-lite"/>
    </source>
</evidence>
<proteinExistence type="predicted"/>
<reference evidence="2" key="1">
    <citation type="submission" date="2019-12" db="EMBL/GenBank/DDBJ databases">
        <authorList>
            <person name="Cremers G."/>
        </authorList>
    </citation>
    <scope>NUCLEOTIDE SEQUENCE</scope>
    <source>
        <strain evidence="2">Mbul1</strain>
    </source>
</reference>
<feature type="region of interest" description="Disordered" evidence="1">
    <location>
        <begin position="253"/>
        <end position="279"/>
    </location>
</feature>
<dbReference type="SUPFAM" id="SSF51120">
    <property type="entry name" value="beta-Roll"/>
    <property type="match status" value="1"/>
</dbReference>
<dbReference type="PRINTS" id="PR00313">
    <property type="entry name" value="CABNDNGRPT"/>
</dbReference>
<dbReference type="Gene3D" id="2.150.10.10">
    <property type="entry name" value="Serralysin-like metalloprotease, C-terminal"/>
    <property type="match status" value="1"/>
</dbReference>
<dbReference type="Pfam" id="PF00353">
    <property type="entry name" value="HemolysinCabind"/>
    <property type="match status" value="1"/>
</dbReference>